<dbReference type="Proteomes" id="UP000239156">
    <property type="component" value="Unassembled WGS sequence"/>
</dbReference>
<feature type="region of interest" description="Disordered" evidence="1">
    <location>
        <begin position="1131"/>
        <end position="1153"/>
    </location>
</feature>
<accession>A0A2S4US63</accession>
<feature type="compositionally biased region" description="Pro residues" evidence="1">
    <location>
        <begin position="133"/>
        <end position="152"/>
    </location>
</feature>
<protein>
    <submittedName>
        <fullName evidence="2">Uncharacterized protein</fullName>
    </submittedName>
</protein>
<evidence type="ECO:0000313" key="3">
    <source>
        <dbReference type="Proteomes" id="UP000239156"/>
    </source>
</evidence>
<organism evidence="2 3">
    <name type="scientific">Puccinia striiformis</name>
    <dbReference type="NCBI Taxonomy" id="27350"/>
    <lineage>
        <taxon>Eukaryota</taxon>
        <taxon>Fungi</taxon>
        <taxon>Dikarya</taxon>
        <taxon>Basidiomycota</taxon>
        <taxon>Pucciniomycotina</taxon>
        <taxon>Pucciniomycetes</taxon>
        <taxon>Pucciniales</taxon>
        <taxon>Pucciniaceae</taxon>
        <taxon>Puccinia</taxon>
    </lineage>
</organism>
<feature type="compositionally biased region" description="Basic and acidic residues" evidence="1">
    <location>
        <begin position="187"/>
        <end position="200"/>
    </location>
</feature>
<proteinExistence type="predicted"/>
<gene>
    <name evidence="2" type="ORF">PSTT_13331</name>
</gene>
<comment type="caution">
    <text evidence="2">The sequence shown here is derived from an EMBL/GenBank/DDBJ whole genome shotgun (WGS) entry which is preliminary data.</text>
</comment>
<sequence length="1652" mass="182370">MSQKAVSMVVAKRSKAVMDADTWPSDPRIFTVVQLRIYLRHHGVLINRPASYHQPELYKLYSGHLANCPRLDPCLFDWPEPAELTAFGLRHILDQYKTSYDPSLRRADLEQLYINLKARQHLAEGDLKRPRIQPSPPLEKLPPIPAPPPPLRARPAWLVKKKYPQKTPLNSKQKILNAPEPNLRRSARIDAARKAKDDSHPSSPSTCNINGKRPYRVSEDNLQKSDTLQLHKRPRHTEKTRQPQSKSLKTRETVQPRSKLPKIRAGAPVTTAKDRPSTHLPTSDFTYSEVLIQKTPPEHTPNSRPKWTIPLFTTTDTGKNIVKNVDTTSTLVTSRSHDAHPTTPKSPGNTQTPPTVPLQTVTSVAKKHLVPLDHLRRSLLTLAQDESKSTKVLFGDKPDQPLNLPFPPPPLSAAEPLITPLDCLSKPANVPSCDNSSVKSLTSDSHFSEIDMIPLACTLRIPVNKLDTSDPEPDQPKVSSASTSEDSLVSVTVCETSSKSDPLGLKESPQRKQPRQLPPSTSIPEAASEYNTTSIPGTSKTCQTTNSFDPETDESFITSTNRFKSTIGICQEFQKVQDRRCCSVLGSGHLKNCSTSAPDSPLIPATVPNTSVLESGHLNNSRTSAHNTPLISAIVLNSSVLESAHLDDSFTSDPNSPLFPATVPDPRQCSDAPNEFQQSDILLSPPPSTSSTESSLEYINPTTLVSTDPNQNTKPASVFEPPQSLGLHNLLPTSTDLSVSIPIDRTEPSGIRRNEHSSVLTPELQSKPINPNILPARVTDPTLSLSCPIEMLLDTANEGPDVQIFSDVTVSKPAEEYLQQLHKECLQSSTAAQLPGPEVHKNQSQLNLGASLPTELSGGEVHQNLSQSNLPASLALCCSSTTPLNLDDSPRSTIGRKARRRLVIYDSDEPESETTDPPVDEPSTVGSGARQVPIGTPTGNHLNGRVWHDPNGKIKKKELQDILKEFKIPFKAADKKDVLIQKYKSLIASEKEKSTIALRLSTTHNDNTDEHNQLPPQSHEAPTVVINKSIPERHQWPDPDGKITAIEIQQIRNILTDSGVAHIASDSRLVLLAKYKLVINSDQPRYNLRPPCPPLLQTDIGAAENNQLPEDQEPFNPNPIFPEEALLSGGAVINSGHDSDLHQTNKSSSQIDLDARSQHHESLNPNARITQCTTMPLPFSFPSQHSQSHTRPAQVASWVSGVFMANNNNKQEIPVTAETPSQSPSMQQLISTFNTLVQNSTEVAKASIHATKAVAEGLASLSIAIKSLGTAPAPAAPTCSPCKNTKKQKVKKQGRKSGDLLVSTITTLINSNSRSLPQDAVRQHAATMFGRCAQNDAYPPPATKEAQRRWITQCDEYDSDDASVISSESEMDLDDIDPSFPYPNGPGHSAATPQAIKIIWRTMCKAGVDSFRPDLSKPMSAYINQFLWDIAIVTFMRLVRSGEYPPLNPELLNQDDVKDAFKDHVQNHLMRIYRENKHWSPEEIVARNKKRRQASRLASLKRWRLQEVLSHPSLIGLVPVIEQCCSDDETDDKFPARPTPRRGSSKIAMRAKVLRLPWRSDQVECIMIGLDRLRARHLEYAVQKPGNPPPRVRRRLEQPQDSSRAHRAGLPMSLYAESWVLSLSTYELQALGSDIQGFPLEAFLQIIENLPH</sequence>
<reference evidence="2" key="1">
    <citation type="submission" date="2017-12" db="EMBL/GenBank/DDBJ databases">
        <title>Gene loss provides genomic basis for host adaptation in cereal stripe rust fungi.</title>
        <authorList>
            <person name="Xia C."/>
        </authorList>
    </citation>
    <scope>NUCLEOTIDE SEQUENCE [LARGE SCALE GENOMIC DNA]</scope>
    <source>
        <strain evidence="2">93-210</strain>
    </source>
</reference>
<feature type="region of interest" description="Disordered" evidence="1">
    <location>
        <begin position="125"/>
        <end position="283"/>
    </location>
</feature>
<feature type="region of interest" description="Disordered" evidence="1">
    <location>
        <begin position="466"/>
        <end position="552"/>
    </location>
</feature>
<dbReference type="VEuPathDB" id="FungiDB:PSHT_12196"/>
<feature type="compositionally biased region" description="Polar residues" evidence="1">
    <location>
        <begin position="477"/>
        <end position="500"/>
    </location>
</feature>
<feature type="region of interest" description="Disordered" evidence="1">
    <location>
        <begin position="1584"/>
        <end position="1607"/>
    </location>
</feature>
<name>A0A2S4US63_9BASI</name>
<evidence type="ECO:0000256" key="1">
    <source>
        <dbReference type="SAM" id="MobiDB-lite"/>
    </source>
</evidence>
<feature type="region of interest" description="Disordered" evidence="1">
    <location>
        <begin position="904"/>
        <end position="951"/>
    </location>
</feature>
<dbReference type="VEuPathDB" id="FungiDB:PSTT_13331"/>
<feature type="compositionally biased region" description="Polar residues" evidence="1">
    <location>
        <begin position="518"/>
        <end position="552"/>
    </location>
</feature>
<feature type="region of interest" description="Disordered" evidence="1">
    <location>
        <begin position="667"/>
        <end position="694"/>
    </location>
</feature>
<dbReference type="EMBL" id="PKSL01000185">
    <property type="protein sequence ID" value="POW00143.1"/>
    <property type="molecule type" value="Genomic_DNA"/>
</dbReference>
<feature type="region of interest" description="Disordered" evidence="1">
    <location>
        <begin position="331"/>
        <end position="356"/>
    </location>
</feature>
<keyword evidence="3" id="KW-1185">Reference proteome</keyword>
<evidence type="ECO:0000313" key="2">
    <source>
        <dbReference type="EMBL" id="POW00143.1"/>
    </source>
</evidence>